<keyword evidence="1" id="KW-0812">Transmembrane</keyword>
<proteinExistence type="predicted"/>
<dbReference type="GO" id="GO:0030163">
    <property type="term" value="P:protein catabolic process"/>
    <property type="evidence" value="ECO:0007669"/>
    <property type="project" value="UniProtKB-ARBA"/>
</dbReference>
<feature type="transmembrane region" description="Helical" evidence="1">
    <location>
        <begin position="55"/>
        <end position="72"/>
    </location>
</feature>
<reference evidence="5" key="1">
    <citation type="journal article" date="2010" name="Nature">
        <title>The Amphimedon queenslandica genome and the evolution of animal complexity.</title>
        <authorList>
            <person name="Srivastava M."/>
            <person name="Simakov O."/>
            <person name="Chapman J."/>
            <person name="Fahey B."/>
            <person name="Gauthier M.E."/>
            <person name="Mitros T."/>
            <person name="Richards G.S."/>
            <person name="Conaco C."/>
            <person name="Dacre M."/>
            <person name="Hellsten U."/>
            <person name="Larroux C."/>
            <person name="Putnam N.H."/>
            <person name="Stanke M."/>
            <person name="Adamska M."/>
            <person name="Darling A."/>
            <person name="Degnan S.M."/>
            <person name="Oakley T.H."/>
            <person name="Plachetzki D.C."/>
            <person name="Zhai Y."/>
            <person name="Adamski M."/>
            <person name="Calcino A."/>
            <person name="Cummins S.F."/>
            <person name="Goodstein D.M."/>
            <person name="Harris C."/>
            <person name="Jackson D.J."/>
            <person name="Leys S.P."/>
            <person name="Shu S."/>
            <person name="Woodcroft B.J."/>
            <person name="Vervoort M."/>
            <person name="Kosik K.S."/>
            <person name="Manning G."/>
            <person name="Degnan B.M."/>
            <person name="Rokhsar D.S."/>
        </authorList>
    </citation>
    <scope>NUCLEOTIDE SEQUENCE [LARGE SCALE GENOMIC DNA]</scope>
</reference>
<dbReference type="AlphaFoldDB" id="A0AAN0K318"/>
<evidence type="ECO:0008006" key="6">
    <source>
        <dbReference type="Google" id="ProtNLM"/>
    </source>
</evidence>
<accession>A0AAN0K318</accession>
<dbReference type="InterPro" id="IPR002083">
    <property type="entry name" value="MATH/TRAF_dom"/>
</dbReference>
<dbReference type="Pfam" id="PF00651">
    <property type="entry name" value="BTB"/>
    <property type="match status" value="1"/>
</dbReference>
<dbReference type="InterPro" id="IPR008974">
    <property type="entry name" value="TRAF-like"/>
</dbReference>
<sequence>MGYTTNLELKSYSYFLSITIDAAKGDECTGMFIFTIELVIQKLLQENEGSGEHKWTLVFIFVAVFMFLFYFVESQRAYRFVRGKDWGFKKFIRRDFLFDDTNGLLPEDKLTIYCEVSVVADAVNTSGTTSLGHRPVVPDCNLSSDIGCLMEKGSFHDVTLSVGTTEFKAHKAILAGMEENGFCRTLCYVCKNLKGHVS</sequence>
<dbReference type="InterPro" id="IPR011333">
    <property type="entry name" value="SKP1/BTB/POZ_sf"/>
</dbReference>
<dbReference type="GeneID" id="105316193"/>
<dbReference type="SUPFAM" id="SSF54695">
    <property type="entry name" value="POZ domain"/>
    <property type="match status" value="1"/>
</dbReference>
<dbReference type="Pfam" id="PF22486">
    <property type="entry name" value="MATH_2"/>
    <property type="match status" value="1"/>
</dbReference>
<keyword evidence="1" id="KW-0472">Membrane</keyword>
<evidence type="ECO:0000313" key="4">
    <source>
        <dbReference type="EnsemblMetazoa" id="XP_019863740.1"/>
    </source>
</evidence>
<keyword evidence="5" id="KW-1185">Reference proteome</keyword>
<organism evidence="4 5">
    <name type="scientific">Amphimedon queenslandica</name>
    <name type="common">Sponge</name>
    <dbReference type="NCBI Taxonomy" id="400682"/>
    <lineage>
        <taxon>Eukaryota</taxon>
        <taxon>Metazoa</taxon>
        <taxon>Porifera</taxon>
        <taxon>Demospongiae</taxon>
        <taxon>Heteroscleromorpha</taxon>
        <taxon>Haplosclerida</taxon>
        <taxon>Niphatidae</taxon>
        <taxon>Amphimedon</taxon>
    </lineage>
</organism>
<dbReference type="Proteomes" id="UP000007879">
    <property type="component" value="Unassembled WGS sequence"/>
</dbReference>
<feature type="domain" description="BTB" evidence="2">
    <location>
        <begin position="149"/>
        <end position="175"/>
    </location>
</feature>
<keyword evidence="1" id="KW-1133">Transmembrane helix</keyword>
<dbReference type="Gene3D" id="3.30.710.10">
    <property type="entry name" value="Potassium Channel Kv1.1, Chain A"/>
    <property type="match status" value="1"/>
</dbReference>
<dbReference type="EnsemblMetazoa" id="XM_020008181.1">
    <property type="protein sequence ID" value="XP_019863740.1"/>
    <property type="gene ID" value="LOC105316193"/>
</dbReference>
<protein>
    <recommendedName>
        <fullName evidence="6">BTB domain-containing protein</fullName>
    </recommendedName>
</protein>
<evidence type="ECO:0000259" key="2">
    <source>
        <dbReference type="Pfam" id="PF00651"/>
    </source>
</evidence>
<dbReference type="Gene3D" id="2.60.210.10">
    <property type="entry name" value="Apoptosis, Tumor Necrosis Factor Receptor Associated Protein 2, Chain A"/>
    <property type="match status" value="1"/>
</dbReference>
<reference evidence="4" key="2">
    <citation type="submission" date="2024-06" db="UniProtKB">
        <authorList>
            <consortium name="EnsemblMetazoa"/>
        </authorList>
    </citation>
    <scope>IDENTIFICATION</scope>
</reference>
<evidence type="ECO:0000313" key="5">
    <source>
        <dbReference type="Proteomes" id="UP000007879"/>
    </source>
</evidence>
<name>A0AAN0K318_AMPQE</name>
<dbReference type="InterPro" id="IPR000210">
    <property type="entry name" value="BTB/POZ_dom"/>
</dbReference>
<feature type="domain" description="MATH" evidence="3">
    <location>
        <begin position="77"/>
        <end position="116"/>
    </location>
</feature>
<dbReference type="RefSeq" id="XP_019863740.1">
    <property type="nucleotide sequence ID" value="XM_020008181.1"/>
</dbReference>
<evidence type="ECO:0000259" key="3">
    <source>
        <dbReference type="Pfam" id="PF22486"/>
    </source>
</evidence>
<dbReference type="PANTHER" id="PTHR24413">
    <property type="entry name" value="SPECKLE-TYPE POZ PROTEIN"/>
    <property type="match status" value="1"/>
</dbReference>
<evidence type="ECO:0000256" key="1">
    <source>
        <dbReference type="SAM" id="Phobius"/>
    </source>
</evidence>
<dbReference type="KEGG" id="aqu:105316193"/>
<dbReference type="SUPFAM" id="SSF49599">
    <property type="entry name" value="TRAF domain-like"/>
    <property type="match status" value="1"/>
</dbReference>